<dbReference type="Proteomes" id="UP001172680">
    <property type="component" value="Unassembled WGS sequence"/>
</dbReference>
<evidence type="ECO:0000313" key="1">
    <source>
        <dbReference type="EMBL" id="KAJ9648418.1"/>
    </source>
</evidence>
<proteinExistence type="predicted"/>
<protein>
    <submittedName>
        <fullName evidence="1">Uncharacterized protein</fullName>
    </submittedName>
</protein>
<reference evidence="1" key="1">
    <citation type="submission" date="2022-10" db="EMBL/GenBank/DDBJ databases">
        <title>Culturing micro-colonial fungi from biological soil crusts in the Mojave desert and describing Neophaeococcomyces mojavensis, and introducing the new genera and species Taxawa tesnikishii.</title>
        <authorList>
            <person name="Kurbessoian T."/>
            <person name="Stajich J.E."/>
        </authorList>
    </citation>
    <scope>NUCLEOTIDE SEQUENCE</scope>
    <source>
        <strain evidence="1">JES_115</strain>
    </source>
</reference>
<comment type="caution">
    <text evidence="1">The sequence shown here is derived from an EMBL/GenBank/DDBJ whole genome shotgun (WGS) entry which is preliminary data.</text>
</comment>
<gene>
    <name evidence="1" type="ORF">H2199_001273</name>
</gene>
<organism evidence="1 2">
    <name type="scientific">Coniosporium tulheliwenetii</name>
    <dbReference type="NCBI Taxonomy" id="3383036"/>
    <lineage>
        <taxon>Eukaryota</taxon>
        <taxon>Fungi</taxon>
        <taxon>Dikarya</taxon>
        <taxon>Ascomycota</taxon>
        <taxon>Pezizomycotina</taxon>
        <taxon>Dothideomycetes</taxon>
        <taxon>Dothideomycetes incertae sedis</taxon>
        <taxon>Coniosporium</taxon>
    </lineage>
</organism>
<accession>A0ACC2ZLE0</accession>
<dbReference type="EMBL" id="JAPDRP010000003">
    <property type="protein sequence ID" value="KAJ9648418.1"/>
    <property type="molecule type" value="Genomic_DNA"/>
</dbReference>
<keyword evidence="2" id="KW-1185">Reference proteome</keyword>
<evidence type="ECO:0000313" key="2">
    <source>
        <dbReference type="Proteomes" id="UP001172680"/>
    </source>
</evidence>
<name>A0ACC2ZLE0_9PEZI</name>
<sequence>MSSTLPTSAHQGAGQGQNGSNTSNQTQTDTAPSDQSPADEKISDFDWDDLLNRYHKVMEERNIEEEKVYAEFASLINLYQYFTLWAHTTSIHEVDRSYKR</sequence>